<protein>
    <recommendedName>
        <fullName evidence="1">Cupin type-2 domain-containing protein</fullName>
    </recommendedName>
</protein>
<dbReference type="Pfam" id="PF07883">
    <property type="entry name" value="Cupin_2"/>
    <property type="match status" value="1"/>
</dbReference>
<dbReference type="InterPro" id="IPR013096">
    <property type="entry name" value="Cupin_2"/>
</dbReference>
<dbReference type="STRING" id="1389489.O159_24830"/>
<dbReference type="HOGENOM" id="CLU_167603_0_0_11"/>
<reference evidence="2 3" key="1">
    <citation type="journal article" date="2013" name="Genome Announc.">
        <title>Complete Genome Sequence of Leifsonia xyli subsp. cynodontis Strain DSM46306, a Gram-Positive Bacterial Pathogen of Grasses.</title>
        <authorList>
            <person name="Monteiro-Vitorello C.B."/>
            <person name="Zerillo M.M."/>
            <person name="Van Sluys M.A."/>
            <person name="Camargo L.E."/>
            <person name="Kitajima J.P."/>
        </authorList>
    </citation>
    <scope>NUCLEOTIDE SEQUENCE [LARGE SCALE GENOMIC DNA]</scope>
    <source>
        <strain evidence="2 3">DSM 46306</strain>
    </source>
</reference>
<keyword evidence="3" id="KW-1185">Reference proteome</keyword>
<dbReference type="OrthoDB" id="129561at2"/>
<dbReference type="Proteomes" id="UP000016743">
    <property type="component" value="Chromosome"/>
</dbReference>
<dbReference type="KEGG" id="lxy:O159_24830"/>
<accession>U3PA87</accession>
<evidence type="ECO:0000259" key="1">
    <source>
        <dbReference type="Pfam" id="PF07883"/>
    </source>
</evidence>
<dbReference type="Gene3D" id="2.60.120.10">
    <property type="entry name" value="Jelly Rolls"/>
    <property type="match status" value="1"/>
</dbReference>
<sequence>MTAPRIKLGARLSVTEALDTFAPEQGGIEFQTDQAGKVHSWHSHSVTETLVVLEGTMTLEWAEGSPENIAGRHDVGPGAVISLPANTIHQSINHDSVCRYLILPEGGKAAETRVFPS</sequence>
<dbReference type="EMBL" id="CP006734">
    <property type="protein sequence ID" value="AGW42419.1"/>
    <property type="molecule type" value="Genomic_DNA"/>
</dbReference>
<dbReference type="InterPro" id="IPR014710">
    <property type="entry name" value="RmlC-like_jellyroll"/>
</dbReference>
<evidence type="ECO:0000313" key="3">
    <source>
        <dbReference type="Proteomes" id="UP000016743"/>
    </source>
</evidence>
<feature type="domain" description="Cupin type-2" evidence="1">
    <location>
        <begin position="31"/>
        <end position="100"/>
    </location>
</feature>
<name>U3PA87_LEIXC</name>
<organism evidence="2 3">
    <name type="scientific">Leifsonia xyli subsp. cynodontis DSM 46306</name>
    <dbReference type="NCBI Taxonomy" id="1389489"/>
    <lineage>
        <taxon>Bacteria</taxon>
        <taxon>Bacillati</taxon>
        <taxon>Actinomycetota</taxon>
        <taxon>Actinomycetes</taxon>
        <taxon>Micrococcales</taxon>
        <taxon>Microbacteriaceae</taxon>
        <taxon>Leifsonia</taxon>
    </lineage>
</organism>
<proteinExistence type="predicted"/>
<dbReference type="RefSeq" id="WP_021755890.1">
    <property type="nucleotide sequence ID" value="NC_022438.1"/>
</dbReference>
<dbReference type="InterPro" id="IPR011051">
    <property type="entry name" value="RmlC_Cupin_sf"/>
</dbReference>
<evidence type="ECO:0000313" key="2">
    <source>
        <dbReference type="EMBL" id="AGW42419.1"/>
    </source>
</evidence>
<dbReference type="AlphaFoldDB" id="U3PA87"/>
<dbReference type="PATRIC" id="fig|1389489.3.peg.2380"/>
<dbReference type="eggNOG" id="COG1917">
    <property type="taxonomic scope" value="Bacteria"/>
</dbReference>
<dbReference type="SUPFAM" id="SSF51182">
    <property type="entry name" value="RmlC-like cupins"/>
    <property type="match status" value="1"/>
</dbReference>
<gene>
    <name evidence="2" type="ORF">O159_24830</name>
</gene>